<dbReference type="OrthoDB" id="20198at2759"/>
<proteinExistence type="inferred from homology"/>
<dbReference type="EMBL" id="CDHN01000003">
    <property type="protein sequence ID" value="CEJ91036.1"/>
    <property type="molecule type" value="Genomic_DNA"/>
</dbReference>
<dbReference type="STRING" id="1531966.A0A0A1T1J0"/>
<name>A0A0A1T1J0_9HYPO</name>
<evidence type="ECO:0000313" key="4">
    <source>
        <dbReference type="EMBL" id="CEJ91036.1"/>
    </source>
</evidence>
<evidence type="ECO:0000259" key="3">
    <source>
        <dbReference type="SMART" id="SM01119"/>
    </source>
</evidence>
<dbReference type="SUPFAM" id="SSF51419">
    <property type="entry name" value="PLP-binding barrel"/>
    <property type="match status" value="1"/>
</dbReference>
<feature type="domain" description="D-serine dehydratase-like" evidence="3">
    <location>
        <begin position="315"/>
        <end position="433"/>
    </location>
</feature>
<keyword evidence="2" id="KW-0456">Lyase</keyword>
<dbReference type="InterPro" id="IPR042208">
    <property type="entry name" value="D-ser_dehydrat-like_sf"/>
</dbReference>
<dbReference type="GO" id="GO:0008721">
    <property type="term" value="F:D-serine ammonia-lyase activity"/>
    <property type="evidence" value="ECO:0007669"/>
    <property type="project" value="TreeGrafter"/>
</dbReference>
<accession>A0A0A1T1J0</accession>
<dbReference type="SMART" id="SM01119">
    <property type="entry name" value="D-ser_dehydrat"/>
    <property type="match status" value="1"/>
</dbReference>
<dbReference type="Pfam" id="PF14031">
    <property type="entry name" value="D-ser_dehydrat"/>
    <property type="match status" value="1"/>
</dbReference>
<dbReference type="InterPro" id="IPR001608">
    <property type="entry name" value="Ala_racemase_N"/>
</dbReference>
<dbReference type="AlphaFoldDB" id="A0A0A1T1J0"/>
<dbReference type="InterPro" id="IPR029066">
    <property type="entry name" value="PLP-binding_barrel"/>
</dbReference>
<evidence type="ECO:0000313" key="5">
    <source>
        <dbReference type="Proteomes" id="UP000039046"/>
    </source>
</evidence>
<organism evidence="4 5">
    <name type="scientific">[Torrubiella] hemipterigena</name>
    <dbReference type="NCBI Taxonomy" id="1531966"/>
    <lineage>
        <taxon>Eukaryota</taxon>
        <taxon>Fungi</taxon>
        <taxon>Dikarya</taxon>
        <taxon>Ascomycota</taxon>
        <taxon>Pezizomycotina</taxon>
        <taxon>Sordariomycetes</taxon>
        <taxon>Hypocreomycetidae</taxon>
        <taxon>Hypocreales</taxon>
        <taxon>Clavicipitaceae</taxon>
        <taxon>Clavicipitaceae incertae sedis</taxon>
        <taxon>'Torrubiella' clade</taxon>
    </lineage>
</organism>
<dbReference type="Proteomes" id="UP000039046">
    <property type="component" value="Unassembled WGS sequence"/>
</dbReference>
<dbReference type="GO" id="GO:0036088">
    <property type="term" value="P:D-serine catabolic process"/>
    <property type="evidence" value="ECO:0007669"/>
    <property type="project" value="TreeGrafter"/>
</dbReference>
<dbReference type="Gene3D" id="2.40.37.20">
    <property type="entry name" value="D-serine dehydratase-like domain"/>
    <property type="match status" value="1"/>
</dbReference>
<dbReference type="InterPro" id="IPR051466">
    <property type="entry name" value="D-amino_acid_metab_enzyme"/>
</dbReference>
<evidence type="ECO:0000256" key="2">
    <source>
        <dbReference type="ARBA" id="ARBA00023239"/>
    </source>
</evidence>
<dbReference type="PANTHER" id="PTHR28004:SF2">
    <property type="entry name" value="D-SERINE DEHYDRATASE"/>
    <property type="match status" value="1"/>
</dbReference>
<dbReference type="Pfam" id="PF01168">
    <property type="entry name" value="Ala_racemase_N"/>
    <property type="match status" value="1"/>
</dbReference>
<reference evidence="4 5" key="1">
    <citation type="journal article" date="2015" name="Genome Announc.">
        <title>Draft Genome Sequence and Gene Annotation of the Entomopathogenic Fungus Verticillium hemipterigenum.</title>
        <authorList>
            <person name="Horn F."/>
            <person name="Habel A."/>
            <person name="Scharf D.H."/>
            <person name="Dworschak J."/>
            <person name="Brakhage A.A."/>
            <person name="Guthke R."/>
            <person name="Hertweck C."/>
            <person name="Linde J."/>
        </authorList>
    </citation>
    <scope>NUCLEOTIDE SEQUENCE [LARGE SCALE GENOMIC DNA]</scope>
</reference>
<comment type="similarity">
    <text evidence="1">Belongs to the DSD1 family.</text>
</comment>
<dbReference type="HOGENOM" id="CLU_031639_0_0_1"/>
<gene>
    <name evidence="4" type="ORF">VHEMI06777</name>
</gene>
<dbReference type="InterPro" id="IPR026956">
    <property type="entry name" value="D-ser_dehydrat-like_dom"/>
</dbReference>
<protein>
    <recommendedName>
        <fullName evidence="3">D-serine dehydratase-like domain-containing protein</fullName>
    </recommendedName>
</protein>
<dbReference type="PANTHER" id="PTHR28004">
    <property type="entry name" value="ZGC:162816-RELATED"/>
    <property type="match status" value="1"/>
</dbReference>
<dbReference type="Gene3D" id="3.20.20.10">
    <property type="entry name" value="Alanine racemase"/>
    <property type="match status" value="1"/>
</dbReference>
<sequence length="451" mass="49439">MDLRERYIGQSITAVPTPAVILDRAKMKKHCDSMLEVANTLGTDFRAHIKTHKTTEGVRLQAGSDNQTVRLIASTVAELEHVLPVLQDMKQSSRYVNMLYGIPLLASKVDRLAALARQLGPDSISAIVDHPVQLDHLVQFWNTAGLPIGVYVKVDTGYHRAGLPSSKLNKDNLLAKLLDLDQKGQINFLGLYSHSSLSYNGSSASEALVHLESEIEGCLDALQLYSSFFTTKKDIVISVGASPQCISAKALVGNSSDAEGPDATRLRQLIAKVNAAQASGLRTKLELHAGVYAILDIQQLSTRSWEYGNFEDEIAISVMAEVCSVYNDGERQQPEALVAVGVLGLGREPCFSYSGWGVVHPSAYTTATTKPERRLIVSRVSQEHCILAWETNKQDGDGDKLPPIPLEVGQKIQIYPNHACITGAMYPHYFVVDSSTDENTIQDIWVRARGW</sequence>
<evidence type="ECO:0000256" key="1">
    <source>
        <dbReference type="ARBA" id="ARBA00005323"/>
    </source>
</evidence>
<keyword evidence="5" id="KW-1185">Reference proteome</keyword>